<keyword evidence="3" id="KW-1185">Reference proteome</keyword>
<dbReference type="RefSeq" id="WP_344684856.1">
    <property type="nucleotide sequence ID" value="NZ_BAAAUX010000026.1"/>
</dbReference>
<comment type="caution">
    <text evidence="2">The sequence shown here is derived from an EMBL/GenBank/DDBJ whole genome shotgun (WGS) entry which is preliminary data.</text>
</comment>
<proteinExistence type="predicted"/>
<evidence type="ECO:0000313" key="3">
    <source>
        <dbReference type="Proteomes" id="UP001500979"/>
    </source>
</evidence>
<name>A0ABN3VKF1_9PSEU</name>
<keyword evidence="1" id="KW-0732">Signal</keyword>
<evidence type="ECO:0000313" key="2">
    <source>
        <dbReference type="EMBL" id="GAA2813748.1"/>
    </source>
</evidence>
<dbReference type="EMBL" id="BAAAUX010000026">
    <property type="protein sequence ID" value="GAA2813748.1"/>
    <property type="molecule type" value="Genomic_DNA"/>
</dbReference>
<evidence type="ECO:0000256" key="1">
    <source>
        <dbReference type="SAM" id="SignalP"/>
    </source>
</evidence>
<evidence type="ECO:0008006" key="4">
    <source>
        <dbReference type="Google" id="ProtNLM"/>
    </source>
</evidence>
<sequence length="47" mass="4489">MIRKIAVVLSSAAALVCLSGGIAAADPVKDLTGGLPIVGSLLGGQGQ</sequence>
<reference evidence="2 3" key="1">
    <citation type="journal article" date="2019" name="Int. J. Syst. Evol. Microbiol.">
        <title>The Global Catalogue of Microorganisms (GCM) 10K type strain sequencing project: providing services to taxonomists for standard genome sequencing and annotation.</title>
        <authorList>
            <consortium name="The Broad Institute Genomics Platform"/>
            <consortium name="The Broad Institute Genome Sequencing Center for Infectious Disease"/>
            <person name="Wu L."/>
            <person name="Ma J."/>
        </authorList>
    </citation>
    <scope>NUCLEOTIDE SEQUENCE [LARGE SCALE GENOMIC DNA]</scope>
    <source>
        <strain evidence="2 3">JCM 9383</strain>
    </source>
</reference>
<accession>A0ABN3VKF1</accession>
<protein>
    <recommendedName>
        <fullName evidence="4">Secreted protein</fullName>
    </recommendedName>
</protein>
<dbReference type="Proteomes" id="UP001500979">
    <property type="component" value="Unassembled WGS sequence"/>
</dbReference>
<gene>
    <name evidence="2" type="ORF">GCM10010470_56510</name>
</gene>
<organism evidence="2 3">
    <name type="scientific">Saccharopolyspora taberi</name>
    <dbReference type="NCBI Taxonomy" id="60895"/>
    <lineage>
        <taxon>Bacteria</taxon>
        <taxon>Bacillati</taxon>
        <taxon>Actinomycetota</taxon>
        <taxon>Actinomycetes</taxon>
        <taxon>Pseudonocardiales</taxon>
        <taxon>Pseudonocardiaceae</taxon>
        <taxon>Saccharopolyspora</taxon>
    </lineage>
</organism>
<feature type="chain" id="PRO_5047318171" description="Secreted protein" evidence="1">
    <location>
        <begin position="25"/>
        <end position="47"/>
    </location>
</feature>
<feature type="signal peptide" evidence="1">
    <location>
        <begin position="1"/>
        <end position="24"/>
    </location>
</feature>